<keyword evidence="5" id="KW-0146">Chitin degradation</keyword>
<comment type="caution">
    <text evidence="12">The sequence shown here is derived from an EMBL/GenBank/DDBJ whole genome shotgun (WGS) entry which is preliminary data.</text>
</comment>
<dbReference type="GO" id="GO:0000272">
    <property type="term" value="P:polysaccharide catabolic process"/>
    <property type="evidence" value="ECO:0007669"/>
    <property type="project" value="UniProtKB-KW"/>
</dbReference>
<keyword evidence="7" id="KW-0326">Glycosidase</keyword>
<dbReference type="OMA" id="CPQIGAD"/>
<evidence type="ECO:0000256" key="2">
    <source>
        <dbReference type="ARBA" id="ARBA00012729"/>
    </source>
</evidence>
<dbReference type="GO" id="GO:0008843">
    <property type="term" value="F:endochitinase activity"/>
    <property type="evidence" value="ECO:0007669"/>
    <property type="project" value="UniProtKB-EC"/>
</dbReference>
<dbReference type="PANTHER" id="PTHR45708">
    <property type="entry name" value="ENDOCHITINASE"/>
    <property type="match status" value="1"/>
</dbReference>
<dbReference type="GO" id="GO:0005576">
    <property type="term" value="C:extracellular region"/>
    <property type="evidence" value="ECO:0007669"/>
    <property type="project" value="InterPro"/>
</dbReference>
<feature type="compositionally biased region" description="Low complexity" evidence="9">
    <location>
        <begin position="335"/>
        <end position="372"/>
    </location>
</feature>
<dbReference type="InterPro" id="IPR001579">
    <property type="entry name" value="Glyco_hydro_18_chit_AS"/>
</dbReference>
<evidence type="ECO:0000256" key="7">
    <source>
        <dbReference type="ARBA" id="ARBA00023295"/>
    </source>
</evidence>
<keyword evidence="3" id="KW-0147">Chitin-binding</keyword>
<evidence type="ECO:0000313" key="12">
    <source>
        <dbReference type="EMBL" id="EIW80350.1"/>
    </source>
</evidence>
<gene>
    <name evidence="12" type="ORF">CONPUDRAFT_165887</name>
</gene>
<dbReference type="PANTHER" id="PTHR45708:SF49">
    <property type="entry name" value="ENDOCHITINASE"/>
    <property type="match status" value="1"/>
</dbReference>
<keyword evidence="10" id="KW-0732">Signal</keyword>
<dbReference type="InterPro" id="IPR003610">
    <property type="entry name" value="CBM5/12"/>
</dbReference>
<dbReference type="SUPFAM" id="SSF51445">
    <property type="entry name" value="(Trans)glycosidases"/>
    <property type="match status" value="1"/>
</dbReference>
<dbReference type="EC" id="3.2.1.14" evidence="2"/>
<dbReference type="PROSITE" id="PS51910">
    <property type="entry name" value="GH18_2"/>
    <property type="match status" value="1"/>
</dbReference>
<keyword evidence="8" id="KW-0624">Polysaccharide degradation</keyword>
<protein>
    <recommendedName>
        <fullName evidence="2">chitinase</fullName>
        <ecNumber evidence="2">3.2.1.14</ecNumber>
    </recommendedName>
</protein>
<dbReference type="InterPro" id="IPR050542">
    <property type="entry name" value="Glycosyl_Hydrlase18_Chitinase"/>
</dbReference>
<dbReference type="Gene3D" id="2.10.10.20">
    <property type="entry name" value="Carbohydrate-binding module superfamily 5/12"/>
    <property type="match status" value="1"/>
</dbReference>
<dbReference type="Pfam" id="PF02839">
    <property type="entry name" value="CBM_5_12"/>
    <property type="match status" value="1"/>
</dbReference>
<dbReference type="GO" id="GO:0006032">
    <property type="term" value="P:chitin catabolic process"/>
    <property type="evidence" value="ECO:0007669"/>
    <property type="project" value="UniProtKB-KW"/>
</dbReference>
<proteinExistence type="predicted"/>
<dbReference type="InterPro" id="IPR001223">
    <property type="entry name" value="Glyco_hydro18_cat"/>
</dbReference>
<dbReference type="GO" id="GO:0008061">
    <property type="term" value="F:chitin binding"/>
    <property type="evidence" value="ECO:0007669"/>
    <property type="project" value="UniProtKB-KW"/>
</dbReference>
<dbReference type="Proteomes" id="UP000053558">
    <property type="component" value="Unassembled WGS sequence"/>
</dbReference>
<feature type="chain" id="PRO_5024392433" description="chitinase" evidence="10">
    <location>
        <begin position="25"/>
        <end position="434"/>
    </location>
</feature>
<dbReference type="CDD" id="cd02877">
    <property type="entry name" value="GH18_hevamine_XipI_class_III"/>
    <property type="match status" value="1"/>
</dbReference>
<evidence type="ECO:0000256" key="6">
    <source>
        <dbReference type="ARBA" id="ARBA00023277"/>
    </source>
</evidence>
<evidence type="ECO:0000259" key="11">
    <source>
        <dbReference type="PROSITE" id="PS51910"/>
    </source>
</evidence>
<dbReference type="SMART" id="SM00495">
    <property type="entry name" value="ChtBD3"/>
    <property type="match status" value="1"/>
</dbReference>
<dbReference type="EMBL" id="JH711579">
    <property type="protein sequence ID" value="EIW80350.1"/>
    <property type="molecule type" value="Genomic_DNA"/>
</dbReference>
<sequence length="434" mass="45031">MFTQAFTTFIVGASLLGLAAPAMAFDMSANTNLAVYWGQNSYGATHTSDTANWQQPIEYYCQDDSIDTIPIAFVIEFFGTGNIPVMNLANTCNNVDNSTFSGTDMPDCSALAAGIEACQAKGKTVTISLGGATGAIGFTSDSQAQTFAQTIWDLYLGGSSTTRPFGAAVLDGVDLDIEGGSTTGYSAFVTALRTLMDGGDKSYYITAAPQCPFPDAYLGTTLDEVGFDAVYVQFYNNYCGVNDYGNSNDWDYSLWDNWATNTSPNKNVKVYIGAPASSTAANSGYVDAATLGSILQATKAQYASFGGAMLWDASQAYANGRYDQAIKSALGGGSSAPSSTSSAPTSTTAPTSTASTATSSAPSPTTTSSGTCTGVSAWSSSTAYTGGSQVTYNGSLWTASWWTEGDTPGGSAGVWTSDGTCASLGRRASRLFRL</sequence>
<dbReference type="OrthoDB" id="6020543at2759"/>
<dbReference type="GeneID" id="19205418"/>
<dbReference type="KEGG" id="cput:CONPUDRAFT_165887"/>
<dbReference type="AlphaFoldDB" id="A0A5M3MMV6"/>
<reference evidence="13" key="1">
    <citation type="journal article" date="2012" name="Science">
        <title>The Paleozoic origin of enzymatic lignin decomposition reconstructed from 31 fungal genomes.</title>
        <authorList>
            <person name="Floudas D."/>
            <person name="Binder M."/>
            <person name="Riley R."/>
            <person name="Barry K."/>
            <person name="Blanchette R.A."/>
            <person name="Henrissat B."/>
            <person name="Martinez A.T."/>
            <person name="Otillar R."/>
            <person name="Spatafora J.W."/>
            <person name="Yadav J.S."/>
            <person name="Aerts A."/>
            <person name="Benoit I."/>
            <person name="Boyd A."/>
            <person name="Carlson A."/>
            <person name="Copeland A."/>
            <person name="Coutinho P.M."/>
            <person name="de Vries R.P."/>
            <person name="Ferreira P."/>
            <person name="Findley K."/>
            <person name="Foster B."/>
            <person name="Gaskell J."/>
            <person name="Glotzer D."/>
            <person name="Gorecki P."/>
            <person name="Heitman J."/>
            <person name="Hesse C."/>
            <person name="Hori C."/>
            <person name="Igarashi K."/>
            <person name="Jurgens J.A."/>
            <person name="Kallen N."/>
            <person name="Kersten P."/>
            <person name="Kohler A."/>
            <person name="Kuees U."/>
            <person name="Kumar T.K.A."/>
            <person name="Kuo A."/>
            <person name="LaButti K."/>
            <person name="Larrondo L.F."/>
            <person name="Lindquist E."/>
            <person name="Ling A."/>
            <person name="Lombard V."/>
            <person name="Lucas S."/>
            <person name="Lundell T."/>
            <person name="Martin R."/>
            <person name="McLaughlin D.J."/>
            <person name="Morgenstern I."/>
            <person name="Morin E."/>
            <person name="Murat C."/>
            <person name="Nagy L.G."/>
            <person name="Nolan M."/>
            <person name="Ohm R.A."/>
            <person name="Patyshakuliyeva A."/>
            <person name="Rokas A."/>
            <person name="Ruiz-Duenas F.J."/>
            <person name="Sabat G."/>
            <person name="Salamov A."/>
            <person name="Samejima M."/>
            <person name="Schmutz J."/>
            <person name="Slot J.C."/>
            <person name="St John F."/>
            <person name="Stenlid J."/>
            <person name="Sun H."/>
            <person name="Sun S."/>
            <person name="Syed K."/>
            <person name="Tsang A."/>
            <person name="Wiebenga A."/>
            <person name="Young D."/>
            <person name="Pisabarro A."/>
            <person name="Eastwood D.C."/>
            <person name="Martin F."/>
            <person name="Cullen D."/>
            <person name="Grigoriev I.V."/>
            <person name="Hibbett D.S."/>
        </authorList>
    </citation>
    <scope>NUCLEOTIDE SEQUENCE [LARGE SCALE GENOMIC DNA]</scope>
    <source>
        <strain evidence="13">RWD-64-598 SS2</strain>
    </source>
</reference>
<dbReference type="SUPFAM" id="SSF51055">
    <property type="entry name" value="Carbohydrate binding domain"/>
    <property type="match status" value="1"/>
</dbReference>
<evidence type="ECO:0000256" key="9">
    <source>
        <dbReference type="SAM" id="MobiDB-lite"/>
    </source>
</evidence>
<evidence type="ECO:0000256" key="5">
    <source>
        <dbReference type="ARBA" id="ARBA00023024"/>
    </source>
</evidence>
<dbReference type="PROSITE" id="PS01095">
    <property type="entry name" value="GH18_1"/>
    <property type="match status" value="1"/>
</dbReference>
<dbReference type="Gene3D" id="3.20.20.80">
    <property type="entry name" value="Glycosidases"/>
    <property type="match status" value="1"/>
</dbReference>
<feature type="signal peptide" evidence="10">
    <location>
        <begin position="1"/>
        <end position="24"/>
    </location>
</feature>
<evidence type="ECO:0000256" key="8">
    <source>
        <dbReference type="ARBA" id="ARBA00023326"/>
    </source>
</evidence>
<keyword evidence="4 12" id="KW-0378">Hydrolase</keyword>
<feature type="domain" description="GH18" evidence="11">
    <location>
        <begin position="31"/>
        <end position="333"/>
    </location>
</feature>
<dbReference type="InterPro" id="IPR036573">
    <property type="entry name" value="CBM_sf_5/12"/>
</dbReference>
<evidence type="ECO:0000256" key="4">
    <source>
        <dbReference type="ARBA" id="ARBA00022801"/>
    </source>
</evidence>
<dbReference type="CDD" id="cd12215">
    <property type="entry name" value="ChiC_BD"/>
    <property type="match status" value="1"/>
</dbReference>
<dbReference type="InterPro" id="IPR017853">
    <property type="entry name" value="GH"/>
</dbReference>
<keyword evidence="6" id="KW-0119">Carbohydrate metabolism</keyword>
<feature type="region of interest" description="Disordered" evidence="9">
    <location>
        <begin position="333"/>
        <end position="372"/>
    </location>
</feature>
<evidence type="ECO:0000313" key="13">
    <source>
        <dbReference type="Proteomes" id="UP000053558"/>
    </source>
</evidence>
<evidence type="ECO:0000256" key="1">
    <source>
        <dbReference type="ARBA" id="ARBA00000822"/>
    </source>
</evidence>
<dbReference type="GO" id="GO:0030246">
    <property type="term" value="F:carbohydrate binding"/>
    <property type="evidence" value="ECO:0007669"/>
    <property type="project" value="InterPro"/>
</dbReference>
<comment type="catalytic activity">
    <reaction evidence="1">
        <text>Random endo-hydrolysis of N-acetyl-beta-D-glucosaminide (1-&gt;4)-beta-linkages in chitin and chitodextrins.</text>
        <dbReference type="EC" id="3.2.1.14"/>
    </reaction>
</comment>
<dbReference type="RefSeq" id="XP_007769311.1">
    <property type="nucleotide sequence ID" value="XM_007771121.1"/>
</dbReference>
<keyword evidence="13" id="KW-1185">Reference proteome</keyword>
<evidence type="ECO:0000256" key="10">
    <source>
        <dbReference type="SAM" id="SignalP"/>
    </source>
</evidence>
<name>A0A5M3MMV6_CONPW</name>
<organism evidence="12 13">
    <name type="scientific">Coniophora puteana (strain RWD-64-598)</name>
    <name type="common">Brown rot fungus</name>
    <dbReference type="NCBI Taxonomy" id="741705"/>
    <lineage>
        <taxon>Eukaryota</taxon>
        <taxon>Fungi</taxon>
        <taxon>Dikarya</taxon>
        <taxon>Basidiomycota</taxon>
        <taxon>Agaricomycotina</taxon>
        <taxon>Agaricomycetes</taxon>
        <taxon>Agaricomycetidae</taxon>
        <taxon>Boletales</taxon>
        <taxon>Coniophorineae</taxon>
        <taxon>Coniophoraceae</taxon>
        <taxon>Coniophora</taxon>
    </lineage>
</organism>
<accession>A0A5M3MMV6</accession>
<evidence type="ECO:0000256" key="3">
    <source>
        <dbReference type="ARBA" id="ARBA00022669"/>
    </source>
</evidence>
<dbReference type="InterPro" id="IPR045321">
    <property type="entry name" value="Cts1-like"/>
</dbReference>